<protein>
    <submittedName>
        <fullName evidence="1">Uncharacterized protein</fullName>
    </submittedName>
</protein>
<organism evidence="1 2">
    <name type="scientific">Gossypium arboreum</name>
    <name type="common">Tree cotton</name>
    <name type="synonym">Gossypium nanking</name>
    <dbReference type="NCBI Taxonomy" id="29729"/>
    <lineage>
        <taxon>Eukaryota</taxon>
        <taxon>Viridiplantae</taxon>
        <taxon>Streptophyta</taxon>
        <taxon>Embryophyta</taxon>
        <taxon>Tracheophyta</taxon>
        <taxon>Spermatophyta</taxon>
        <taxon>Magnoliopsida</taxon>
        <taxon>eudicotyledons</taxon>
        <taxon>Gunneridae</taxon>
        <taxon>Pentapetalae</taxon>
        <taxon>rosids</taxon>
        <taxon>malvids</taxon>
        <taxon>Malvales</taxon>
        <taxon>Malvaceae</taxon>
        <taxon>Malvoideae</taxon>
        <taxon>Gossypium</taxon>
    </lineage>
</organism>
<accession>A0A0B0PJ36</accession>
<dbReference type="Proteomes" id="UP000032142">
    <property type="component" value="Unassembled WGS sequence"/>
</dbReference>
<dbReference type="EMBL" id="KN428862">
    <property type="protein sequence ID" value="KHG24449.1"/>
    <property type="molecule type" value="Genomic_DNA"/>
</dbReference>
<proteinExistence type="predicted"/>
<gene>
    <name evidence="1" type="ORF">F383_08705</name>
</gene>
<reference evidence="2" key="1">
    <citation type="submission" date="2014-09" db="EMBL/GenBank/DDBJ databases">
        <authorList>
            <person name="Mudge J."/>
            <person name="Ramaraj T."/>
            <person name="Lindquist I.E."/>
            <person name="Bharti A.K."/>
            <person name="Sundararajan A."/>
            <person name="Cameron C.T."/>
            <person name="Woodward J.E."/>
            <person name="May G.D."/>
            <person name="Brubaker C."/>
            <person name="Broadhvest J."/>
            <person name="Wilkins T.A."/>
        </authorList>
    </citation>
    <scope>NUCLEOTIDE SEQUENCE</scope>
    <source>
        <strain evidence="2">cv. AKA8401</strain>
    </source>
</reference>
<evidence type="ECO:0000313" key="2">
    <source>
        <dbReference type="Proteomes" id="UP000032142"/>
    </source>
</evidence>
<sequence>MFVLACQITQNLGWWPAKLWVKMKKTKKKKNVHLLTSLAENAKKKGEGEVKYSATPSSLE</sequence>
<evidence type="ECO:0000313" key="1">
    <source>
        <dbReference type="EMBL" id="KHG24449.1"/>
    </source>
</evidence>
<keyword evidence="2" id="KW-1185">Reference proteome</keyword>
<dbReference type="AlphaFoldDB" id="A0A0B0PJ36"/>
<name>A0A0B0PJ36_GOSAR</name>